<dbReference type="Proteomes" id="UP000005239">
    <property type="component" value="Unassembled WGS sequence"/>
</dbReference>
<organism evidence="1 2">
    <name type="scientific">Pristionchus pacificus</name>
    <name type="common">Parasitic nematode worm</name>
    <dbReference type="NCBI Taxonomy" id="54126"/>
    <lineage>
        <taxon>Eukaryota</taxon>
        <taxon>Metazoa</taxon>
        <taxon>Ecdysozoa</taxon>
        <taxon>Nematoda</taxon>
        <taxon>Chromadorea</taxon>
        <taxon>Rhabditida</taxon>
        <taxon>Rhabditina</taxon>
        <taxon>Diplogasteromorpha</taxon>
        <taxon>Diplogasteroidea</taxon>
        <taxon>Neodiplogasteridae</taxon>
        <taxon>Pristionchus</taxon>
    </lineage>
</organism>
<sequence length="105" mass="12229">MHRKYGENGSMGAREYAKWGELERSEAVPSMLPPALIHCIAMSLLFLLFGLAMLTHTAFIALTEKISNTALFILFIFNIIFWLLVFYFEIFIVFNYLQALKIMEW</sequence>
<reference evidence="1" key="2">
    <citation type="submission" date="2022-06" db="UniProtKB">
        <authorList>
            <consortium name="EnsemblMetazoa"/>
        </authorList>
    </citation>
    <scope>IDENTIFICATION</scope>
    <source>
        <strain evidence="1">PS312</strain>
    </source>
</reference>
<protein>
    <submittedName>
        <fullName evidence="1">Uncharacterized protein</fullName>
    </submittedName>
</protein>
<evidence type="ECO:0000313" key="1">
    <source>
        <dbReference type="EnsemblMetazoa" id="PPA24504.1"/>
    </source>
</evidence>
<accession>A0A8R1UEX7</accession>
<gene>
    <name evidence="1" type="primary">WBGene00114058</name>
</gene>
<accession>A0A2A6CF09</accession>
<dbReference type="EnsemblMetazoa" id="PPA24504.1">
    <property type="protein sequence ID" value="PPA24504.1"/>
    <property type="gene ID" value="WBGene00114058"/>
</dbReference>
<evidence type="ECO:0000313" key="2">
    <source>
        <dbReference type="Proteomes" id="UP000005239"/>
    </source>
</evidence>
<reference evidence="2" key="1">
    <citation type="journal article" date="2008" name="Nat. Genet.">
        <title>The Pristionchus pacificus genome provides a unique perspective on nematode lifestyle and parasitism.</title>
        <authorList>
            <person name="Dieterich C."/>
            <person name="Clifton S.W."/>
            <person name="Schuster L.N."/>
            <person name="Chinwalla A."/>
            <person name="Delehaunty K."/>
            <person name="Dinkelacker I."/>
            <person name="Fulton L."/>
            <person name="Fulton R."/>
            <person name="Godfrey J."/>
            <person name="Minx P."/>
            <person name="Mitreva M."/>
            <person name="Roeseler W."/>
            <person name="Tian H."/>
            <person name="Witte H."/>
            <person name="Yang S.P."/>
            <person name="Wilson R.K."/>
            <person name="Sommer R.J."/>
        </authorList>
    </citation>
    <scope>NUCLEOTIDE SEQUENCE [LARGE SCALE GENOMIC DNA]</scope>
    <source>
        <strain evidence="2">PS312</strain>
    </source>
</reference>
<dbReference type="AlphaFoldDB" id="A0A2A6CF09"/>
<keyword evidence="2" id="KW-1185">Reference proteome</keyword>
<proteinExistence type="predicted"/>
<name>A0A2A6CF09_PRIPA</name>